<dbReference type="PANTHER" id="PTHR47053">
    <property type="entry name" value="MUREIN DD-ENDOPEPTIDASE MEPH-RELATED"/>
    <property type="match status" value="1"/>
</dbReference>
<dbReference type="Pfam" id="PF24568">
    <property type="entry name" value="CC_PcsB"/>
    <property type="match status" value="1"/>
</dbReference>
<dbReference type="Pfam" id="PF00877">
    <property type="entry name" value="NLPC_P60"/>
    <property type="match status" value="1"/>
</dbReference>
<feature type="coiled-coil region" evidence="6">
    <location>
        <begin position="164"/>
        <end position="229"/>
    </location>
</feature>
<evidence type="ECO:0000256" key="2">
    <source>
        <dbReference type="ARBA" id="ARBA00022670"/>
    </source>
</evidence>
<gene>
    <name evidence="9" type="ORF">SAMN05216389_109137</name>
</gene>
<dbReference type="SUPFAM" id="SSF54001">
    <property type="entry name" value="Cysteine proteinases"/>
    <property type="match status" value="1"/>
</dbReference>
<keyword evidence="2" id="KW-0645">Protease</keyword>
<dbReference type="InterPro" id="IPR038765">
    <property type="entry name" value="Papain-like_cys_pep_sf"/>
</dbReference>
<evidence type="ECO:0000256" key="7">
    <source>
        <dbReference type="SAM" id="MobiDB-lite"/>
    </source>
</evidence>
<keyword evidence="10" id="KW-1185">Reference proteome</keyword>
<reference evidence="9 10" key="1">
    <citation type="submission" date="2016-10" db="EMBL/GenBank/DDBJ databases">
        <authorList>
            <person name="de Groot N.N."/>
        </authorList>
    </citation>
    <scope>NUCLEOTIDE SEQUENCE [LARGE SCALE GENOMIC DNA]</scope>
    <source>
        <strain evidence="9 10">IBRC-M 10780</strain>
    </source>
</reference>
<dbReference type="GO" id="GO:0008234">
    <property type="term" value="F:cysteine-type peptidase activity"/>
    <property type="evidence" value="ECO:0007669"/>
    <property type="project" value="UniProtKB-KW"/>
</dbReference>
<feature type="coiled-coil region" evidence="6">
    <location>
        <begin position="33"/>
        <end position="119"/>
    </location>
</feature>
<dbReference type="RefSeq" id="WP_090869927.1">
    <property type="nucleotide sequence ID" value="NZ_FOHE01000009.1"/>
</dbReference>
<dbReference type="Gene3D" id="3.90.1720.10">
    <property type="entry name" value="endopeptidase domain like (from Nostoc punctiforme)"/>
    <property type="match status" value="1"/>
</dbReference>
<dbReference type="InterPro" id="IPR051202">
    <property type="entry name" value="Peptidase_C40"/>
</dbReference>
<comment type="similarity">
    <text evidence="1">Belongs to the peptidase C40 family.</text>
</comment>
<dbReference type="PANTHER" id="PTHR47053:SF1">
    <property type="entry name" value="MUREIN DD-ENDOPEPTIDASE MEPH-RELATED"/>
    <property type="match status" value="1"/>
</dbReference>
<keyword evidence="6" id="KW-0175">Coiled coil</keyword>
<evidence type="ECO:0000259" key="8">
    <source>
        <dbReference type="PROSITE" id="PS51935"/>
    </source>
</evidence>
<sequence>MKKAVITIATVTIIGIGSTFFTSTASTVGAESLNELQDKQSQIESERSEIKDNLSKAESEIADVLIELEELNEEIAQVEEALQKNEDKLDETNTEISEKEKEIAELEEAIEKRSNILKDRMVSYQKNGGNIGFLDVIFGSKSFGDLVSRVSAITKITDSDTELINQQEEDKKSVGNKLDELTEMQVELEGMQETILAQKEQTVEQKDELKQKEQELIDKKKELQVEDSRLASIEREVRQSIAAKRTPSTASASSSSSNSSSDGNLNTLSKKENKSSTPAKASGSLSTVINAGYQYLGVPYVWGGKTPSGFDCSGFVSWAFAQGGYSVPSSTAALQSTGTKVSYSNIKPGDLVFFNTYKTNGHVGIYIGNGQFIGSQSSYGLSVKSMTSGYWKDHFAGHVRRVVN</sequence>
<organism evidence="9 10">
    <name type="scientific">Oceanobacillus limi</name>
    <dbReference type="NCBI Taxonomy" id="930131"/>
    <lineage>
        <taxon>Bacteria</taxon>
        <taxon>Bacillati</taxon>
        <taxon>Bacillota</taxon>
        <taxon>Bacilli</taxon>
        <taxon>Bacillales</taxon>
        <taxon>Bacillaceae</taxon>
        <taxon>Oceanobacillus</taxon>
    </lineage>
</organism>
<evidence type="ECO:0000313" key="10">
    <source>
        <dbReference type="Proteomes" id="UP000198618"/>
    </source>
</evidence>
<dbReference type="AlphaFoldDB" id="A0A1I0DUH3"/>
<dbReference type="Proteomes" id="UP000198618">
    <property type="component" value="Unassembled WGS sequence"/>
</dbReference>
<feature type="region of interest" description="Disordered" evidence="7">
    <location>
        <begin position="238"/>
        <end position="282"/>
    </location>
</feature>
<evidence type="ECO:0000256" key="6">
    <source>
        <dbReference type="SAM" id="Coils"/>
    </source>
</evidence>
<dbReference type="GO" id="GO:0006508">
    <property type="term" value="P:proteolysis"/>
    <property type="evidence" value="ECO:0007669"/>
    <property type="project" value="UniProtKB-KW"/>
</dbReference>
<dbReference type="OrthoDB" id="9813368at2"/>
<name>A0A1I0DUH3_9BACI</name>
<evidence type="ECO:0000313" key="9">
    <source>
        <dbReference type="EMBL" id="SET35458.1"/>
    </source>
</evidence>
<keyword evidence="5" id="KW-0788">Thiol protease</keyword>
<dbReference type="STRING" id="930131.SAMN05216389_109137"/>
<evidence type="ECO:0000256" key="1">
    <source>
        <dbReference type="ARBA" id="ARBA00007074"/>
    </source>
</evidence>
<dbReference type="EMBL" id="FOHE01000009">
    <property type="protein sequence ID" value="SET35458.1"/>
    <property type="molecule type" value="Genomic_DNA"/>
</dbReference>
<dbReference type="InterPro" id="IPR000064">
    <property type="entry name" value="NLP_P60_dom"/>
</dbReference>
<evidence type="ECO:0000256" key="3">
    <source>
        <dbReference type="ARBA" id="ARBA00022729"/>
    </source>
</evidence>
<dbReference type="InterPro" id="IPR057309">
    <property type="entry name" value="PcsB_CC"/>
</dbReference>
<feature type="domain" description="NlpC/P60" evidence="8">
    <location>
        <begin position="282"/>
        <end position="402"/>
    </location>
</feature>
<proteinExistence type="inferred from homology"/>
<feature type="compositionally biased region" description="Low complexity" evidence="7">
    <location>
        <begin position="248"/>
        <end position="261"/>
    </location>
</feature>
<dbReference type="Gene3D" id="6.10.250.3150">
    <property type="match status" value="1"/>
</dbReference>
<accession>A0A1I0DUH3</accession>
<dbReference type="PROSITE" id="PS51935">
    <property type="entry name" value="NLPC_P60"/>
    <property type="match status" value="1"/>
</dbReference>
<keyword evidence="4 9" id="KW-0378">Hydrolase</keyword>
<keyword evidence="3" id="KW-0732">Signal</keyword>
<evidence type="ECO:0000256" key="5">
    <source>
        <dbReference type="ARBA" id="ARBA00022807"/>
    </source>
</evidence>
<protein>
    <submittedName>
        <fullName evidence="9">Cell wall-associated hydrolase, NlpC family</fullName>
    </submittedName>
</protein>
<evidence type="ECO:0000256" key="4">
    <source>
        <dbReference type="ARBA" id="ARBA00022801"/>
    </source>
</evidence>